<reference evidence="6" key="1">
    <citation type="submission" date="2020-03" db="EMBL/GenBank/DDBJ databases">
        <title>Studies in the Genomics of Life Span.</title>
        <authorList>
            <person name="Glass D."/>
        </authorList>
    </citation>
    <scope>NUCLEOTIDE SEQUENCE</scope>
    <source>
        <strain evidence="6">LTLLF</strain>
        <tissue evidence="6">Muscle</tissue>
    </source>
</reference>
<evidence type="ECO:0000256" key="2">
    <source>
        <dbReference type="ARBA" id="ARBA00022723"/>
    </source>
</evidence>
<dbReference type="GO" id="GO:0006556">
    <property type="term" value="P:S-adenosylmethionine biosynthetic process"/>
    <property type="evidence" value="ECO:0007669"/>
    <property type="project" value="InterPro"/>
</dbReference>
<dbReference type="InterPro" id="IPR022631">
    <property type="entry name" value="ADOMET_SYNTHASE_CS"/>
</dbReference>
<evidence type="ECO:0000313" key="6">
    <source>
        <dbReference type="EMBL" id="KAH0504813.1"/>
    </source>
</evidence>
<comment type="catalytic activity">
    <reaction evidence="3">
        <text>L-methionine + ATP + H2O = S-adenosyl-L-methionine + phosphate + diphosphate</text>
        <dbReference type="Rhea" id="RHEA:21080"/>
        <dbReference type="ChEBI" id="CHEBI:15377"/>
        <dbReference type="ChEBI" id="CHEBI:30616"/>
        <dbReference type="ChEBI" id="CHEBI:33019"/>
        <dbReference type="ChEBI" id="CHEBI:43474"/>
        <dbReference type="ChEBI" id="CHEBI:57844"/>
        <dbReference type="ChEBI" id="CHEBI:59789"/>
        <dbReference type="EC" id="2.5.1.6"/>
    </reaction>
</comment>
<dbReference type="InterPro" id="IPR022628">
    <property type="entry name" value="S-AdoMet_synt_N"/>
</dbReference>
<comment type="caution">
    <text evidence="6">The sequence shown here is derived from an EMBL/GenBank/DDBJ whole genome shotgun (WGS) entry which is preliminary data.</text>
</comment>
<dbReference type="InterPro" id="IPR022636">
    <property type="entry name" value="S-AdoMet_synthetase_sfam"/>
</dbReference>
<dbReference type="GO" id="GO:0005524">
    <property type="term" value="F:ATP binding"/>
    <property type="evidence" value="ECO:0007669"/>
    <property type="project" value="InterPro"/>
</dbReference>
<dbReference type="Pfam" id="PF00438">
    <property type="entry name" value="S-AdoMet_synt_N"/>
    <property type="match status" value="1"/>
</dbReference>
<organism evidence="6 7">
    <name type="scientific">Microtus ochrogaster</name>
    <name type="common">Prairie vole</name>
    <dbReference type="NCBI Taxonomy" id="79684"/>
    <lineage>
        <taxon>Eukaryota</taxon>
        <taxon>Metazoa</taxon>
        <taxon>Chordata</taxon>
        <taxon>Craniata</taxon>
        <taxon>Vertebrata</taxon>
        <taxon>Euteleostomi</taxon>
        <taxon>Mammalia</taxon>
        <taxon>Eutheria</taxon>
        <taxon>Euarchontoglires</taxon>
        <taxon>Glires</taxon>
        <taxon>Rodentia</taxon>
        <taxon>Myomorpha</taxon>
        <taxon>Muroidea</taxon>
        <taxon>Cricetidae</taxon>
        <taxon>Arvicolinae</taxon>
        <taxon>Microtus</taxon>
    </lineage>
</organism>
<feature type="domain" description="S-adenosylmethionine synthetase N-terminal" evidence="4">
    <location>
        <begin position="18"/>
        <end position="51"/>
    </location>
</feature>
<dbReference type="Pfam" id="PF02772">
    <property type="entry name" value="S-AdoMet_synt_M"/>
    <property type="match status" value="1"/>
</dbReference>
<dbReference type="AlphaFoldDB" id="A0A8J6G7N2"/>
<dbReference type="InterPro" id="IPR022629">
    <property type="entry name" value="S-AdoMet_synt_central"/>
</dbReference>
<accession>A0A8J6G7N2</accession>
<evidence type="ECO:0000259" key="5">
    <source>
        <dbReference type="Pfam" id="PF02772"/>
    </source>
</evidence>
<dbReference type="InterPro" id="IPR002133">
    <property type="entry name" value="S-AdoMet_synthetase"/>
</dbReference>
<evidence type="ECO:0000313" key="7">
    <source>
        <dbReference type="Proteomes" id="UP000710432"/>
    </source>
</evidence>
<evidence type="ECO:0000256" key="3">
    <source>
        <dbReference type="ARBA" id="ARBA00048344"/>
    </source>
</evidence>
<name>A0A8J6G7N2_MICOH</name>
<dbReference type="GO" id="GO:0046872">
    <property type="term" value="F:metal ion binding"/>
    <property type="evidence" value="ECO:0007669"/>
    <property type="project" value="UniProtKB-KW"/>
</dbReference>
<dbReference type="Proteomes" id="UP000710432">
    <property type="component" value="Unassembled WGS sequence"/>
</dbReference>
<evidence type="ECO:0000256" key="1">
    <source>
        <dbReference type="ARBA" id="ARBA00022490"/>
    </source>
</evidence>
<dbReference type="GO" id="GO:0004478">
    <property type="term" value="F:methionine adenosyltransferase activity"/>
    <property type="evidence" value="ECO:0007669"/>
    <property type="project" value="UniProtKB-EC"/>
</dbReference>
<evidence type="ECO:0000259" key="4">
    <source>
        <dbReference type="Pfam" id="PF00438"/>
    </source>
</evidence>
<sequence>MNGLLNGFHQVFSEEGTFLFTSESVGEGHPDKICDQISDAVLDAHLQQDPKWLKVVREAIKHIGYDGSSKGFDYKTCNVLVALEQQSPDIAQGIHLDQNKEDIGAGDQGLMFGHATDETEECMPLTIVLADKLNA</sequence>
<keyword evidence="1" id="KW-0963">Cytoplasm</keyword>
<dbReference type="Gene3D" id="3.30.300.10">
    <property type="match status" value="3"/>
</dbReference>
<dbReference type="SUPFAM" id="SSF55973">
    <property type="entry name" value="S-adenosylmethionine synthetase"/>
    <property type="match status" value="2"/>
</dbReference>
<dbReference type="FunFam" id="3.30.300.10:FF:000011">
    <property type="entry name" value="S-adenosylmethionine synthase"/>
    <property type="match status" value="1"/>
</dbReference>
<gene>
    <name evidence="6" type="ORF">LTLLF_181385</name>
</gene>
<protein>
    <submittedName>
        <fullName evidence="6">S-adenosylmethionine synthase isoform type-2</fullName>
    </submittedName>
</protein>
<proteinExistence type="predicted"/>
<dbReference type="PROSITE" id="PS00376">
    <property type="entry name" value="ADOMET_SYNTHASE_1"/>
    <property type="match status" value="1"/>
</dbReference>
<keyword evidence="2" id="KW-0479">Metal-binding</keyword>
<dbReference type="PANTHER" id="PTHR11964">
    <property type="entry name" value="S-ADENOSYLMETHIONINE SYNTHETASE"/>
    <property type="match status" value="1"/>
</dbReference>
<feature type="domain" description="S-adenosylmethionine synthetase central" evidence="5">
    <location>
        <begin position="102"/>
        <end position="134"/>
    </location>
</feature>
<dbReference type="EMBL" id="JAATJU010024861">
    <property type="protein sequence ID" value="KAH0504813.1"/>
    <property type="molecule type" value="Genomic_DNA"/>
</dbReference>